<comment type="caution">
    <text evidence="1">The sequence shown here is derived from an EMBL/GenBank/DDBJ whole genome shotgun (WGS) entry which is preliminary data.</text>
</comment>
<proteinExistence type="predicted"/>
<gene>
    <name evidence="1" type="ORF">GCM10025881_37310</name>
</gene>
<organism evidence="1 2">
    <name type="scientific">Pseudolysinimonas kribbensis</name>
    <dbReference type="NCBI Taxonomy" id="433641"/>
    <lineage>
        <taxon>Bacteria</taxon>
        <taxon>Bacillati</taxon>
        <taxon>Actinomycetota</taxon>
        <taxon>Actinomycetes</taxon>
        <taxon>Micrococcales</taxon>
        <taxon>Microbacteriaceae</taxon>
        <taxon>Pseudolysinimonas</taxon>
    </lineage>
</organism>
<dbReference type="EMBL" id="BSVB01000001">
    <property type="protein sequence ID" value="GMA96907.1"/>
    <property type="molecule type" value="Genomic_DNA"/>
</dbReference>
<evidence type="ECO:0000313" key="1">
    <source>
        <dbReference type="EMBL" id="GMA96907.1"/>
    </source>
</evidence>
<name>A0ABQ6KAI7_9MICO</name>
<accession>A0ABQ6KAI7</accession>
<protein>
    <submittedName>
        <fullName evidence="1">Uncharacterized protein</fullName>
    </submittedName>
</protein>
<sequence>MIVGLAQWCRVELLERSLFGPFLPDSDARRIRAEHAARGLRTCWWCIQPYRPRRVKFGNRRSWPGQGVRFCTWAHYVEFERETARLRAELRELEAVS</sequence>
<keyword evidence="2" id="KW-1185">Reference proteome</keyword>
<reference evidence="2" key="1">
    <citation type="journal article" date="2019" name="Int. J. Syst. Evol. Microbiol.">
        <title>The Global Catalogue of Microorganisms (GCM) 10K type strain sequencing project: providing services to taxonomists for standard genome sequencing and annotation.</title>
        <authorList>
            <consortium name="The Broad Institute Genomics Platform"/>
            <consortium name="The Broad Institute Genome Sequencing Center for Infectious Disease"/>
            <person name="Wu L."/>
            <person name="Ma J."/>
        </authorList>
    </citation>
    <scope>NUCLEOTIDE SEQUENCE [LARGE SCALE GENOMIC DNA]</scope>
    <source>
        <strain evidence="2">NBRC 108894</strain>
    </source>
</reference>
<evidence type="ECO:0000313" key="2">
    <source>
        <dbReference type="Proteomes" id="UP001157034"/>
    </source>
</evidence>
<dbReference type="Proteomes" id="UP001157034">
    <property type="component" value="Unassembled WGS sequence"/>
</dbReference>